<keyword evidence="2" id="KW-1185">Reference proteome</keyword>
<dbReference type="PANTHER" id="PTHR47197:SF3">
    <property type="entry name" value="DIHYDRO-HEME D1 DEHYDROGENASE"/>
    <property type="match status" value="1"/>
</dbReference>
<dbReference type="SUPFAM" id="SSF50969">
    <property type="entry name" value="YVTN repeat-like/Quinoprotein amine dehydrogenase"/>
    <property type="match status" value="1"/>
</dbReference>
<name>A0A1W1XA30_9CLOT</name>
<protein>
    <submittedName>
        <fullName evidence="1">DNA-binding beta-propeller fold protein YncE</fullName>
    </submittedName>
</protein>
<dbReference type="RefSeq" id="WP_242950491.1">
    <property type="nucleotide sequence ID" value="NZ_FWXH01000003.1"/>
</dbReference>
<organism evidence="1 2">
    <name type="scientific">Clostridium acidisoli DSM 12555</name>
    <dbReference type="NCBI Taxonomy" id="1121291"/>
    <lineage>
        <taxon>Bacteria</taxon>
        <taxon>Bacillati</taxon>
        <taxon>Bacillota</taxon>
        <taxon>Clostridia</taxon>
        <taxon>Eubacteriales</taxon>
        <taxon>Clostridiaceae</taxon>
        <taxon>Clostridium</taxon>
    </lineage>
</organism>
<dbReference type="EMBL" id="FWXH01000003">
    <property type="protein sequence ID" value="SMC20796.1"/>
    <property type="molecule type" value="Genomic_DNA"/>
</dbReference>
<dbReference type="Proteomes" id="UP000192468">
    <property type="component" value="Unassembled WGS sequence"/>
</dbReference>
<accession>A0A1W1XA30</accession>
<evidence type="ECO:0000313" key="1">
    <source>
        <dbReference type="EMBL" id="SMC20796.1"/>
    </source>
</evidence>
<dbReference type="InterPro" id="IPR011044">
    <property type="entry name" value="Quino_amine_DH_bsu"/>
</dbReference>
<dbReference type="GO" id="GO:0003677">
    <property type="term" value="F:DNA binding"/>
    <property type="evidence" value="ECO:0007669"/>
    <property type="project" value="UniProtKB-KW"/>
</dbReference>
<dbReference type="PANTHER" id="PTHR47197">
    <property type="entry name" value="PROTEIN NIRF"/>
    <property type="match status" value="1"/>
</dbReference>
<sequence length="295" mass="32999">MKNNLFVCNTYSDSISIIDLDMFMEADRINLNNSNLDKVGPCNICTYKNKLLVVNKYSNSISIVDMNKGEIENNFFIGMNCNDVKVCGDKAFVVCSDSNKIIKYNIAKEQIEEQISCGEMPYSIDLYKAKQLIITANMNNDSITMANYDRNENIRQIRVGNYPTKALFGIDGNNIFICESNIGSDQCGSISILSSKDLRVLYRISVGNTPVDMCINQNLCFVTNFGDGTVSIVDLNKCIELDRIEIGGMPKGILTYRGNMYVGDSYNNILFCVDLLKKNKKVLKVGREPSGMLLS</sequence>
<reference evidence="1 2" key="1">
    <citation type="submission" date="2017-04" db="EMBL/GenBank/DDBJ databases">
        <authorList>
            <person name="Afonso C.L."/>
            <person name="Miller P.J."/>
            <person name="Scott M.A."/>
            <person name="Spackman E."/>
            <person name="Goraichik I."/>
            <person name="Dimitrov K.M."/>
            <person name="Suarez D.L."/>
            <person name="Swayne D.E."/>
        </authorList>
    </citation>
    <scope>NUCLEOTIDE SEQUENCE [LARGE SCALE GENOMIC DNA]</scope>
    <source>
        <strain evidence="1 2">DSM 12555</strain>
    </source>
</reference>
<dbReference type="STRING" id="1121291.SAMN02745134_01097"/>
<dbReference type="InterPro" id="IPR015943">
    <property type="entry name" value="WD40/YVTN_repeat-like_dom_sf"/>
</dbReference>
<gene>
    <name evidence="1" type="ORF">SAMN02745134_01097</name>
</gene>
<keyword evidence="1" id="KW-0238">DNA-binding</keyword>
<dbReference type="Gene3D" id="2.130.10.10">
    <property type="entry name" value="YVTN repeat-like/Quinoprotein amine dehydrogenase"/>
    <property type="match status" value="2"/>
</dbReference>
<dbReference type="AlphaFoldDB" id="A0A1W1XA30"/>
<dbReference type="InterPro" id="IPR051200">
    <property type="entry name" value="Host-pathogen_enzymatic-act"/>
</dbReference>
<evidence type="ECO:0000313" key="2">
    <source>
        <dbReference type="Proteomes" id="UP000192468"/>
    </source>
</evidence>
<proteinExistence type="predicted"/>